<dbReference type="Gene3D" id="1.10.10.10">
    <property type="entry name" value="Winged helix-like DNA-binding domain superfamily/Winged helix DNA-binding domain"/>
    <property type="match status" value="1"/>
</dbReference>
<keyword evidence="1" id="KW-0677">Repeat</keyword>
<dbReference type="Gene3D" id="1.10.8.430">
    <property type="entry name" value="Helical domain of apoptotic protease-activating factors"/>
    <property type="match status" value="1"/>
</dbReference>
<evidence type="ECO:0000259" key="6">
    <source>
        <dbReference type="Pfam" id="PF23559"/>
    </source>
</evidence>
<dbReference type="SUPFAM" id="SSF52058">
    <property type="entry name" value="L domain-like"/>
    <property type="match status" value="1"/>
</dbReference>
<dbReference type="SUPFAM" id="SSF52540">
    <property type="entry name" value="P-loop containing nucleoside triphosphate hydrolases"/>
    <property type="match status" value="1"/>
</dbReference>
<evidence type="ECO:0000313" key="9">
    <source>
        <dbReference type="Proteomes" id="UP001428341"/>
    </source>
</evidence>
<dbReference type="PANTHER" id="PTHR23155">
    <property type="entry name" value="DISEASE RESISTANCE PROTEIN RP"/>
    <property type="match status" value="1"/>
</dbReference>
<keyword evidence="2" id="KW-0547">Nucleotide-binding</keyword>
<feature type="domain" description="NB-ARC" evidence="4">
    <location>
        <begin position="168"/>
        <end position="342"/>
    </location>
</feature>
<dbReference type="Gene3D" id="1.20.5.4130">
    <property type="match status" value="1"/>
</dbReference>
<dbReference type="Pfam" id="PF23559">
    <property type="entry name" value="WHD_DRP"/>
    <property type="match status" value="1"/>
</dbReference>
<dbReference type="Gene3D" id="3.40.50.300">
    <property type="entry name" value="P-loop containing nucleotide triphosphate hydrolases"/>
    <property type="match status" value="1"/>
</dbReference>
<keyword evidence="3" id="KW-0611">Plant defense</keyword>
<dbReference type="InterPro" id="IPR055414">
    <property type="entry name" value="LRR_R13L4/SHOC2-like"/>
</dbReference>
<dbReference type="InterPro" id="IPR044974">
    <property type="entry name" value="Disease_R_plants"/>
</dbReference>
<evidence type="ECO:0000256" key="2">
    <source>
        <dbReference type="ARBA" id="ARBA00022741"/>
    </source>
</evidence>
<dbReference type="FunFam" id="1.10.8.430:FF:000003">
    <property type="entry name" value="Probable disease resistance protein At5g66910"/>
    <property type="match status" value="1"/>
</dbReference>
<feature type="domain" description="Disease resistance R13L4/SHOC-2-like LRR" evidence="7">
    <location>
        <begin position="547"/>
        <end position="837"/>
    </location>
</feature>
<dbReference type="GO" id="GO:0098542">
    <property type="term" value="P:defense response to other organism"/>
    <property type="evidence" value="ECO:0007669"/>
    <property type="project" value="TreeGrafter"/>
</dbReference>
<name>A0AAP0QA90_9ROSI</name>
<evidence type="ECO:0000256" key="1">
    <source>
        <dbReference type="ARBA" id="ARBA00022737"/>
    </source>
</evidence>
<dbReference type="Proteomes" id="UP001428341">
    <property type="component" value="Unassembled WGS sequence"/>
</dbReference>
<dbReference type="GO" id="GO:0043531">
    <property type="term" value="F:ADP binding"/>
    <property type="evidence" value="ECO:0007669"/>
    <property type="project" value="InterPro"/>
</dbReference>
<dbReference type="InterPro" id="IPR042197">
    <property type="entry name" value="Apaf_helical"/>
</dbReference>
<organism evidence="8 9">
    <name type="scientific">Citrus x changshan-huyou</name>
    <dbReference type="NCBI Taxonomy" id="2935761"/>
    <lineage>
        <taxon>Eukaryota</taxon>
        <taxon>Viridiplantae</taxon>
        <taxon>Streptophyta</taxon>
        <taxon>Embryophyta</taxon>
        <taxon>Tracheophyta</taxon>
        <taxon>Spermatophyta</taxon>
        <taxon>Magnoliopsida</taxon>
        <taxon>eudicotyledons</taxon>
        <taxon>Gunneridae</taxon>
        <taxon>Pentapetalae</taxon>
        <taxon>rosids</taxon>
        <taxon>malvids</taxon>
        <taxon>Sapindales</taxon>
        <taxon>Rutaceae</taxon>
        <taxon>Aurantioideae</taxon>
        <taxon>Citrus</taxon>
    </lineage>
</organism>
<comment type="caution">
    <text evidence="8">The sequence shown here is derived from an EMBL/GenBank/DDBJ whole genome shotgun (WGS) entry which is preliminary data.</text>
</comment>
<evidence type="ECO:0000259" key="5">
    <source>
        <dbReference type="Pfam" id="PF18052"/>
    </source>
</evidence>
<feature type="domain" description="Disease resistance N-terminal" evidence="5">
    <location>
        <begin position="6"/>
        <end position="83"/>
    </location>
</feature>
<proteinExistence type="predicted"/>
<dbReference type="InterPro" id="IPR036388">
    <property type="entry name" value="WH-like_DNA-bd_sf"/>
</dbReference>
<reference evidence="8 9" key="1">
    <citation type="submission" date="2024-05" db="EMBL/GenBank/DDBJ databases">
        <title>Haplotype-resolved chromosome-level genome assembly of Huyou (Citrus changshanensis).</title>
        <authorList>
            <person name="Miao C."/>
            <person name="Chen W."/>
            <person name="Wu Y."/>
            <person name="Wang L."/>
            <person name="Zhao S."/>
            <person name="Grierson D."/>
            <person name="Xu C."/>
            <person name="Chen K."/>
        </authorList>
    </citation>
    <scope>NUCLEOTIDE SEQUENCE [LARGE SCALE GENOMIC DNA]</scope>
    <source>
        <strain evidence="8">01-14</strain>
        <tissue evidence="8">Leaf</tissue>
    </source>
</reference>
<evidence type="ECO:0000313" key="8">
    <source>
        <dbReference type="EMBL" id="KAK9177320.1"/>
    </source>
</evidence>
<dbReference type="Gene3D" id="3.80.10.10">
    <property type="entry name" value="Ribonuclease Inhibitor"/>
    <property type="match status" value="1"/>
</dbReference>
<dbReference type="Pfam" id="PF18052">
    <property type="entry name" value="Rx_N"/>
    <property type="match status" value="1"/>
</dbReference>
<dbReference type="AlphaFoldDB" id="A0AAP0QA90"/>
<gene>
    <name evidence="8" type="ORF">WN944_029341</name>
</gene>
<dbReference type="PANTHER" id="PTHR23155:SF1193">
    <property type="entry name" value="DISEASE RESISTANCE PROTEIN RPP13-RELATED"/>
    <property type="match status" value="1"/>
</dbReference>
<keyword evidence="9" id="KW-1185">Reference proteome</keyword>
<dbReference type="CDD" id="cd14798">
    <property type="entry name" value="RX-CC_like"/>
    <property type="match status" value="1"/>
</dbReference>
<feature type="domain" description="Disease resistance protein winged helix" evidence="6">
    <location>
        <begin position="429"/>
        <end position="498"/>
    </location>
</feature>
<dbReference type="InterPro" id="IPR058922">
    <property type="entry name" value="WHD_DRP"/>
</dbReference>
<evidence type="ECO:0000259" key="7">
    <source>
        <dbReference type="Pfam" id="PF23598"/>
    </source>
</evidence>
<dbReference type="InterPro" id="IPR027417">
    <property type="entry name" value="P-loop_NTPase"/>
</dbReference>
<dbReference type="InterPro" id="IPR041118">
    <property type="entry name" value="Rx_N"/>
</dbReference>
<evidence type="ECO:0000259" key="4">
    <source>
        <dbReference type="Pfam" id="PF00931"/>
    </source>
</evidence>
<sequence>MAEAAVLYAVQRLSDLLTQEAVFLQGVRGEVLWLQRELTRMQGFLKDTDQQQDTDDGVRRWVSEVRNAAYDAEDIVDTFMVQPADGGGFWASLKKYACILNRGVNHYGVGKDIEELKGRIIDISRGAEAYGIRTISCTERNRSLTERFRHIRRTSSNAGNEQVVGFEENTKMLIKQLLKDEQQRFVISILGMGGLGKTTLARKLVNSTDVKGGFDCRAWVCVTQEYTTRDLLQKTIKSFQKPKIEDLELMERMTEEDLELHLYEFLEGRRYLVVVDDIWHKSAWESLRRAFPDNGNGSRIVITTRNEPVAMITDEKNFVYKLRFLNQEESWKLFCKKAFPDTADGQATVCPPGLEKLGREMVEKCRGLPLAIIVLGGLLSRREPHEWHTVKNHLWWHLTQDSDHVSPILALSYDELPYQLKSCFLYLSLFPEDSLIDTEKLIRLWIAEGFIPEEEQDMENVAEEYLKELIDRSMIQIVERYLDKVKTCRIHDLIRELAIKKARALEFLDVYDGKVNLSYSSTSLTRRQVIPSGNMKYVSLVHFYPRLRSLLFFNPDRESINIKHLQTLCSNLRFLRVLDLEDTRIEHSGKVLRLIDSIGKLIHLRYFGFKCNSLVEFPRSIGNLQCLKTMVASGNSCWKLPSQISKLHQLRHLIARPLGHLQVSTLTNLQTLKYVNFQQWDAVDARNLINLQELEIREIPYTNMNFILQVNSLRSLTLQTDTAFNTLLPLSRCPNLIKLKLEGKINILPRSSDEFPPNLSVLVLYGSFLKEDSIPILEMLPSLTILHLGNDSFSGKKMVFSMAGFPQLQVLRLSWLRLLEALVVESGAMPRLKYFGIEDCNNQLMVPERLRMLPLPQEW</sequence>
<dbReference type="Pfam" id="PF00931">
    <property type="entry name" value="NB-ARC"/>
    <property type="match status" value="1"/>
</dbReference>
<dbReference type="FunFam" id="3.40.50.300:FF:001091">
    <property type="entry name" value="Probable disease resistance protein At1g61300"/>
    <property type="match status" value="1"/>
</dbReference>
<dbReference type="Pfam" id="PF23598">
    <property type="entry name" value="LRR_14"/>
    <property type="match status" value="1"/>
</dbReference>
<dbReference type="InterPro" id="IPR032675">
    <property type="entry name" value="LRR_dom_sf"/>
</dbReference>
<dbReference type="PRINTS" id="PR00364">
    <property type="entry name" value="DISEASERSIST"/>
</dbReference>
<dbReference type="FunFam" id="1.10.10.10:FF:000322">
    <property type="entry name" value="Probable disease resistance protein At1g63360"/>
    <property type="match status" value="1"/>
</dbReference>
<protein>
    <submittedName>
        <fullName evidence="8">Uncharacterized protein</fullName>
    </submittedName>
</protein>
<dbReference type="EMBL" id="JBCGBO010000025">
    <property type="protein sequence ID" value="KAK9177320.1"/>
    <property type="molecule type" value="Genomic_DNA"/>
</dbReference>
<dbReference type="InterPro" id="IPR002182">
    <property type="entry name" value="NB-ARC"/>
</dbReference>
<dbReference type="InterPro" id="IPR038005">
    <property type="entry name" value="RX-like_CC"/>
</dbReference>
<accession>A0AAP0QA90</accession>
<evidence type="ECO:0000256" key="3">
    <source>
        <dbReference type="ARBA" id="ARBA00022821"/>
    </source>
</evidence>